<keyword evidence="7" id="KW-1185">Reference proteome</keyword>
<keyword evidence="3" id="KW-0819">tRNA processing</keyword>
<evidence type="ECO:0000256" key="2">
    <source>
        <dbReference type="ARBA" id="ARBA00005546"/>
    </source>
</evidence>
<dbReference type="GO" id="GO:0000408">
    <property type="term" value="C:EKC/KEOPS complex"/>
    <property type="evidence" value="ECO:0007669"/>
    <property type="project" value="TreeGrafter"/>
</dbReference>
<dbReference type="AlphaFoldDB" id="A0A443QZ34"/>
<dbReference type="GO" id="GO:0005829">
    <property type="term" value="C:cytosol"/>
    <property type="evidence" value="ECO:0007669"/>
    <property type="project" value="TreeGrafter"/>
</dbReference>
<proteinExistence type="inferred from homology"/>
<comment type="caution">
    <text evidence="6">The sequence shown here is derived from an EMBL/GenBank/DDBJ whole genome shotgun (WGS) entry which is preliminary data.</text>
</comment>
<dbReference type="Proteomes" id="UP000285301">
    <property type="component" value="Unassembled WGS sequence"/>
</dbReference>
<comment type="similarity">
    <text evidence="2 5">Belongs to the CGI121/TPRKB family.</text>
</comment>
<comment type="subcellular location">
    <subcellularLocation>
        <location evidence="1">Nucleus</location>
    </subcellularLocation>
</comment>
<dbReference type="NCBIfam" id="NF011465">
    <property type="entry name" value="PRK14886.1-1"/>
    <property type="match status" value="1"/>
</dbReference>
<dbReference type="PANTHER" id="PTHR15840:SF10">
    <property type="entry name" value="EKC_KEOPS COMPLEX SUBUNIT TPRKB"/>
    <property type="match status" value="1"/>
</dbReference>
<keyword evidence="4 5" id="KW-0539">Nucleus</keyword>
<dbReference type="OrthoDB" id="329139at2759"/>
<organism evidence="6 7">
    <name type="scientific">Dinothrombium tinctorium</name>
    <dbReference type="NCBI Taxonomy" id="1965070"/>
    <lineage>
        <taxon>Eukaryota</taxon>
        <taxon>Metazoa</taxon>
        <taxon>Ecdysozoa</taxon>
        <taxon>Arthropoda</taxon>
        <taxon>Chelicerata</taxon>
        <taxon>Arachnida</taxon>
        <taxon>Acari</taxon>
        <taxon>Acariformes</taxon>
        <taxon>Trombidiformes</taxon>
        <taxon>Prostigmata</taxon>
        <taxon>Anystina</taxon>
        <taxon>Parasitengona</taxon>
        <taxon>Trombidioidea</taxon>
        <taxon>Trombidiidae</taxon>
        <taxon>Dinothrombium</taxon>
    </lineage>
</organism>
<dbReference type="PANTHER" id="PTHR15840">
    <property type="entry name" value="CGI-121 FAMILY MEMBER"/>
    <property type="match status" value="1"/>
</dbReference>
<evidence type="ECO:0000256" key="1">
    <source>
        <dbReference type="ARBA" id="ARBA00004123"/>
    </source>
</evidence>
<evidence type="ECO:0000313" key="7">
    <source>
        <dbReference type="Proteomes" id="UP000285301"/>
    </source>
</evidence>
<dbReference type="STRING" id="1965070.A0A443QZ34"/>
<dbReference type="InterPro" id="IPR013926">
    <property type="entry name" value="CGI121/TPRKB"/>
</dbReference>
<evidence type="ECO:0000256" key="5">
    <source>
        <dbReference type="RuleBase" id="RU004398"/>
    </source>
</evidence>
<dbReference type="InterPro" id="IPR036504">
    <property type="entry name" value="CGI121/TPRKB_sf"/>
</dbReference>
<dbReference type="EMBL" id="NCKU01003061">
    <property type="protein sequence ID" value="RWS08258.1"/>
    <property type="molecule type" value="Genomic_DNA"/>
</dbReference>
<evidence type="ECO:0000256" key="4">
    <source>
        <dbReference type="ARBA" id="ARBA00023242"/>
    </source>
</evidence>
<dbReference type="GO" id="GO:0005634">
    <property type="term" value="C:nucleus"/>
    <property type="evidence" value="ECO:0007669"/>
    <property type="project" value="UniProtKB-SubCell"/>
</dbReference>
<accession>A0A443QZ34</accession>
<dbReference type="GO" id="GO:0002949">
    <property type="term" value="P:tRNA threonylcarbamoyladenosine modification"/>
    <property type="evidence" value="ECO:0007669"/>
    <property type="project" value="TreeGrafter"/>
</dbReference>
<dbReference type="Pfam" id="PF08617">
    <property type="entry name" value="CGI-121"/>
    <property type="match status" value="1"/>
</dbReference>
<sequence>MDFLLKYKLQPNFSDENDGKQYFICMSLFERIDNLNELSENKNLMLCLINASLIADKKQVMVAANKALHSSIANKLKTKSLNSEILFNLSPSKNINTALNTFGINSKAKEFIAVAIEENGDNASDTPFDQIIGESVPFEKLTNFSDWDKINDSAQKHD</sequence>
<evidence type="ECO:0000313" key="6">
    <source>
        <dbReference type="EMBL" id="RWS08258.1"/>
    </source>
</evidence>
<protein>
    <submittedName>
        <fullName evidence="6">Uncharacterized protein</fullName>
    </submittedName>
</protein>
<gene>
    <name evidence="6" type="ORF">B4U79_18174</name>
</gene>
<name>A0A443QZ34_9ACAR</name>
<evidence type="ECO:0000256" key="3">
    <source>
        <dbReference type="ARBA" id="ARBA00022694"/>
    </source>
</evidence>
<dbReference type="SUPFAM" id="SSF143870">
    <property type="entry name" value="PF0523-like"/>
    <property type="match status" value="1"/>
</dbReference>
<reference evidence="6 7" key="1">
    <citation type="journal article" date="2018" name="Gigascience">
        <title>Genomes of trombidid mites reveal novel predicted allergens and laterally-transferred genes associated with secondary metabolism.</title>
        <authorList>
            <person name="Dong X."/>
            <person name="Chaisiri K."/>
            <person name="Xia D."/>
            <person name="Armstrong S.D."/>
            <person name="Fang Y."/>
            <person name="Donnelly M.J."/>
            <person name="Kadowaki T."/>
            <person name="McGarry J.W."/>
            <person name="Darby A.C."/>
            <person name="Makepeace B.L."/>
        </authorList>
    </citation>
    <scope>NUCLEOTIDE SEQUENCE [LARGE SCALE GENOMIC DNA]</scope>
    <source>
        <strain evidence="6">UoL-WK</strain>
    </source>
</reference>
<dbReference type="Gene3D" id="3.30.2380.10">
    <property type="entry name" value="CGI121/TPRKB"/>
    <property type="match status" value="1"/>
</dbReference>